<comment type="caution">
    <text evidence="1">The sequence shown here is derived from an EMBL/GenBank/DDBJ whole genome shotgun (WGS) entry which is preliminary data.</text>
</comment>
<protein>
    <submittedName>
        <fullName evidence="1">Uncharacterized protein</fullName>
    </submittedName>
</protein>
<accession>A0A482WPD1</accession>
<dbReference type="InParanoid" id="A0A482WPD1"/>
<name>A0A482WPD1_LAOST</name>
<evidence type="ECO:0000313" key="1">
    <source>
        <dbReference type="EMBL" id="RZF35465.1"/>
    </source>
</evidence>
<dbReference type="Proteomes" id="UP000291343">
    <property type="component" value="Unassembled WGS sequence"/>
</dbReference>
<reference evidence="1 2" key="1">
    <citation type="journal article" date="2017" name="Gigascience">
        <title>Genome sequence of the small brown planthopper, Laodelphax striatellus.</title>
        <authorList>
            <person name="Zhu J."/>
            <person name="Jiang F."/>
            <person name="Wang X."/>
            <person name="Yang P."/>
            <person name="Bao Y."/>
            <person name="Zhao W."/>
            <person name="Wang W."/>
            <person name="Lu H."/>
            <person name="Wang Q."/>
            <person name="Cui N."/>
            <person name="Li J."/>
            <person name="Chen X."/>
            <person name="Luo L."/>
            <person name="Yu J."/>
            <person name="Kang L."/>
            <person name="Cui F."/>
        </authorList>
    </citation>
    <scope>NUCLEOTIDE SEQUENCE [LARGE SCALE GENOMIC DNA]</scope>
    <source>
        <strain evidence="1">Lst14</strain>
    </source>
</reference>
<sequence>MLLKSTNRLRNTPFIVHRDFSYETRKKRAVLLALRKEIIRAVGDTKIHLNVDRLYVEGQVFTYSDKNGLKAGKLDGIGKLREMLRVDFTDSFRKIVAGGRDETNAGEVVNETEDELLAG</sequence>
<keyword evidence="2" id="KW-1185">Reference proteome</keyword>
<dbReference type="EMBL" id="QKKF02028184">
    <property type="protein sequence ID" value="RZF35465.1"/>
    <property type="molecule type" value="Genomic_DNA"/>
</dbReference>
<proteinExistence type="predicted"/>
<gene>
    <name evidence="1" type="ORF">LSTR_LSTR012159</name>
</gene>
<dbReference type="OrthoDB" id="8036903at2759"/>
<organism evidence="1 2">
    <name type="scientific">Laodelphax striatellus</name>
    <name type="common">Small brown planthopper</name>
    <name type="synonym">Delphax striatella</name>
    <dbReference type="NCBI Taxonomy" id="195883"/>
    <lineage>
        <taxon>Eukaryota</taxon>
        <taxon>Metazoa</taxon>
        <taxon>Ecdysozoa</taxon>
        <taxon>Arthropoda</taxon>
        <taxon>Hexapoda</taxon>
        <taxon>Insecta</taxon>
        <taxon>Pterygota</taxon>
        <taxon>Neoptera</taxon>
        <taxon>Paraneoptera</taxon>
        <taxon>Hemiptera</taxon>
        <taxon>Auchenorrhyncha</taxon>
        <taxon>Fulgoroidea</taxon>
        <taxon>Delphacidae</taxon>
        <taxon>Criomorphinae</taxon>
        <taxon>Laodelphax</taxon>
    </lineage>
</organism>
<evidence type="ECO:0000313" key="2">
    <source>
        <dbReference type="Proteomes" id="UP000291343"/>
    </source>
</evidence>
<dbReference type="AlphaFoldDB" id="A0A482WPD1"/>